<feature type="region of interest" description="Disordered" evidence="2">
    <location>
        <begin position="158"/>
        <end position="222"/>
    </location>
</feature>
<gene>
    <name evidence="3" type="ORF">Bca52824_074622</name>
</gene>
<reference evidence="3 4" key="1">
    <citation type="submission" date="2020-02" db="EMBL/GenBank/DDBJ databases">
        <authorList>
            <person name="Ma Q."/>
            <person name="Huang Y."/>
            <person name="Song X."/>
            <person name="Pei D."/>
        </authorList>
    </citation>
    <scope>NUCLEOTIDE SEQUENCE [LARGE SCALE GENOMIC DNA]</scope>
    <source>
        <strain evidence="3">Sxm20200214</strain>
        <tissue evidence="3">Leaf</tissue>
    </source>
</reference>
<sequence>MEASGVVLRQMPCVSGSVTDGRYSGLRFSGNTRTTVGFRTRRFRGIMCNNEFADKGHMRYYSGTTRCGGEGKDKVKVMEKEKEKKKEMKKKAKVLKALSKNLNMFSSIGFGLDPEAGLVAEIQNKTISEATEILVKQLDQLKAEEKLLKKQRKEEKAKAKALKMMTEMDSESSSSSESSDSDCGKGKVVDMSSLRNNAKPVLEPLQPESSVATLPRNQQDSCKNTTGEALKLALLESAAATTAFPSVVNPGLPLKTVGAVPVVGLPLKRVEVCMGGKCKKSGGAVLLDEFQKAMTGIEGSAVGCKCMGKCRDGPNVRVVNETDAVMTDSVRTPSKTVCVQEQDIRENDWLRLYTDFALYCYWQYNEVAFKSCLPAEINKILVETFETHRDPSLKVKSSNAIFHINFNAKSCDYISVVRRTMDGRTRHIISEISTWTNPPSSA</sequence>
<name>A0A8X7PQJ8_BRACI</name>
<dbReference type="EMBL" id="JAAMPC010000015">
    <property type="protein sequence ID" value="KAG2255328.1"/>
    <property type="molecule type" value="Genomic_DNA"/>
</dbReference>
<evidence type="ECO:0000313" key="4">
    <source>
        <dbReference type="Proteomes" id="UP000886595"/>
    </source>
</evidence>
<comment type="caution">
    <text evidence="3">The sequence shown here is derived from an EMBL/GenBank/DDBJ whole genome shotgun (WGS) entry which is preliminary data.</text>
</comment>
<keyword evidence="4" id="KW-1185">Reference proteome</keyword>
<dbReference type="AlphaFoldDB" id="A0A8X7PQJ8"/>
<dbReference type="CDD" id="cd02980">
    <property type="entry name" value="TRX_Fd_family"/>
    <property type="match status" value="1"/>
</dbReference>
<dbReference type="OrthoDB" id="913780at2759"/>
<evidence type="ECO:0008006" key="5">
    <source>
        <dbReference type="Google" id="ProtNLM"/>
    </source>
</evidence>
<evidence type="ECO:0000256" key="1">
    <source>
        <dbReference type="SAM" id="Coils"/>
    </source>
</evidence>
<accession>A0A8X7PQJ8</accession>
<feature type="compositionally biased region" description="Polar residues" evidence="2">
    <location>
        <begin position="207"/>
        <end position="222"/>
    </location>
</feature>
<keyword evidence="1" id="KW-0175">Coiled coil</keyword>
<proteinExistence type="predicted"/>
<evidence type="ECO:0000313" key="3">
    <source>
        <dbReference type="EMBL" id="KAG2255328.1"/>
    </source>
</evidence>
<protein>
    <recommendedName>
        <fullName evidence="5">Diacylglycerol O-acyltransferase 3, cytosolic</fullName>
    </recommendedName>
</protein>
<dbReference type="Proteomes" id="UP000886595">
    <property type="component" value="Unassembled WGS sequence"/>
</dbReference>
<dbReference type="Pfam" id="PF04776">
    <property type="entry name" value="protein_MS5"/>
    <property type="match status" value="1"/>
</dbReference>
<dbReference type="InterPro" id="IPR006462">
    <property type="entry name" value="MS5"/>
</dbReference>
<dbReference type="Gene3D" id="3.40.30.10">
    <property type="entry name" value="Glutaredoxin"/>
    <property type="match status" value="1"/>
</dbReference>
<feature type="coiled-coil region" evidence="1">
    <location>
        <begin position="131"/>
        <end position="158"/>
    </location>
</feature>
<evidence type="ECO:0000256" key="2">
    <source>
        <dbReference type="SAM" id="MobiDB-lite"/>
    </source>
</evidence>
<organism evidence="3 4">
    <name type="scientific">Brassica carinata</name>
    <name type="common">Ethiopian mustard</name>
    <name type="synonym">Abyssinian cabbage</name>
    <dbReference type="NCBI Taxonomy" id="52824"/>
    <lineage>
        <taxon>Eukaryota</taxon>
        <taxon>Viridiplantae</taxon>
        <taxon>Streptophyta</taxon>
        <taxon>Embryophyta</taxon>
        <taxon>Tracheophyta</taxon>
        <taxon>Spermatophyta</taxon>
        <taxon>Magnoliopsida</taxon>
        <taxon>eudicotyledons</taxon>
        <taxon>Gunneridae</taxon>
        <taxon>Pentapetalae</taxon>
        <taxon>rosids</taxon>
        <taxon>malvids</taxon>
        <taxon>Brassicales</taxon>
        <taxon>Brassicaceae</taxon>
        <taxon>Brassiceae</taxon>
        <taxon>Brassica</taxon>
    </lineage>
</organism>